<evidence type="ECO:0000259" key="8">
    <source>
        <dbReference type="Pfam" id="PF00814"/>
    </source>
</evidence>
<comment type="cofactor">
    <cofactor evidence="7">
        <name>Fe(2+)</name>
        <dbReference type="ChEBI" id="CHEBI:29033"/>
    </cofactor>
    <text evidence="7">Binds 1 Fe(2+) ion per subunit.</text>
</comment>
<dbReference type="HOGENOM" id="CLU_023208_0_0_6"/>
<dbReference type="GO" id="GO:0005506">
    <property type="term" value="F:iron ion binding"/>
    <property type="evidence" value="ECO:0007669"/>
    <property type="project" value="UniProtKB-UniRule"/>
</dbReference>
<dbReference type="InterPro" id="IPR022450">
    <property type="entry name" value="TsaD"/>
</dbReference>
<dbReference type="HAMAP" id="MF_01445">
    <property type="entry name" value="TsaD"/>
    <property type="match status" value="1"/>
</dbReference>
<dbReference type="InterPro" id="IPR043129">
    <property type="entry name" value="ATPase_NBD"/>
</dbReference>
<dbReference type="InterPro" id="IPR000905">
    <property type="entry name" value="Gcp-like_dom"/>
</dbReference>
<dbReference type="PROSITE" id="PS01016">
    <property type="entry name" value="GLYCOPROTEASE"/>
    <property type="match status" value="1"/>
</dbReference>
<keyword evidence="5 7" id="KW-0012">Acyltransferase</keyword>
<feature type="binding site" evidence="7">
    <location>
        <position position="182"/>
    </location>
    <ligand>
        <name>substrate</name>
    </ligand>
</feature>
<dbReference type="AlphaFoldDB" id="D4G904"/>
<comment type="similarity">
    <text evidence="7">Belongs to the KAE1 / TsaD family.</text>
</comment>
<evidence type="ECO:0000313" key="10">
    <source>
        <dbReference type="EMBL" id="ADD79829.1"/>
    </source>
</evidence>
<proteinExistence type="inferred from homology"/>
<dbReference type="EC" id="2.3.1.234" evidence="7"/>
<dbReference type="OrthoDB" id="9806197at2"/>
<dbReference type="FunFam" id="3.30.420.40:FF:000012">
    <property type="entry name" value="tRNA N6-adenosine threonylcarbamoyltransferase"/>
    <property type="match status" value="1"/>
</dbReference>
<dbReference type="RefSeq" id="WP_013087484.1">
    <property type="nucleotide sequence ID" value="NC_014109.1"/>
</dbReference>
<dbReference type="SUPFAM" id="SSF53067">
    <property type="entry name" value="Actin-like ATPase domain"/>
    <property type="match status" value="2"/>
</dbReference>
<dbReference type="KEGG" id="rip:RIEPE_0593"/>
<protein>
    <recommendedName>
        <fullName evidence="7">tRNA N6-adenosine threonylcarbamoyltransferase</fullName>
        <ecNumber evidence="7">2.3.1.234</ecNumber>
    </recommendedName>
    <alternativeName>
        <fullName evidence="7">N6-L-threonylcarbamoyladenine synthase</fullName>
        <shortName evidence="7">t(6)A synthase</shortName>
    </alternativeName>
    <alternativeName>
        <fullName evidence="7">t(6)A37 threonylcarbamoyladenosine biosynthesis protein TsaD</fullName>
    </alternativeName>
    <alternativeName>
        <fullName evidence="7">tRNA threonylcarbamoyladenosine biosynthesis protein TsaD</fullName>
    </alternativeName>
</protein>
<dbReference type="GO" id="GO:0005737">
    <property type="term" value="C:cytoplasm"/>
    <property type="evidence" value="ECO:0007669"/>
    <property type="project" value="UniProtKB-SubCell"/>
</dbReference>
<evidence type="ECO:0000256" key="2">
    <source>
        <dbReference type="ARBA" id="ARBA00022694"/>
    </source>
</evidence>
<evidence type="ECO:0000256" key="7">
    <source>
        <dbReference type="HAMAP-Rule" id="MF_01445"/>
    </source>
</evidence>
<feature type="binding site" evidence="7">
    <location>
        <position position="302"/>
    </location>
    <ligand>
        <name>Fe cation</name>
        <dbReference type="ChEBI" id="CHEBI:24875"/>
    </ligand>
</feature>
<dbReference type="PANTHER" id="PTHR11735">
    <property type="entry name" value="TRNA N6-ADENOSINE THREONYLCARBAMOYLTRANSFERASE"/>
    <property type="match status" value="1"/>
</dbReference>
<dbReference type="Pfam" id="PF00814">
    <property type="entry name" value="TsaD"/>
    <property type="match status" value="1"/>
</dbReference>
<feature type="binding site" evidence="7">
    <location>
        <position position="274"/>
    </location>
    <ligand>
        <name>substrate</name>
    </ligand>
</feature>
<dbReference type="NCBIfam" id="TIGR03723">
    <property type="entry name" value="T6A_TsaD_YgjD"/>
    <property type="match status" value="1"/>
</dbReference>
<dbReference type="GO" id="GO:0016787">
    <property type="term" value="F:hydrolase activity"/>
    <property type="evidence" value="ECO:0007669"/>
    <property type="project" value="UniProtKB-KW"/>
</dbReference>
<keyword evidence="2 7" id="KW-0819">tRNA processing</keyword>
<evidence type="ECO:0000256" key="5">
    <source>
        <dbReference type="ARBA" id="ARBA00023315"/>
    </source>
</evidence>
<feature type="binding site" evidence="7">
    <location>
        <position position="112"/>
    </location>
    <ligand>
        <name>Fe cation</name>
        <dbReference type="ChEBI" id="CHEBI:24875"/>
    </ligand>
</feature>
<accession>D4G904</accession>
<keyword evidence="7" id="KW-0963">Cytoplasm</keyword>
<keyword evidence="9" id="KW-0378">Hydrolase</keyword>
<dbReference type="EMBL" id="CP001085">
    <property type="protein sequence ID" value="ADD79829.1"/>
    <property type="molecule type" value="Genomic_DNA"/>
</dbReference>
<dbReference type="CDD" id="cd24133">
    <property type="entry name" value="ASKHA_NBD_TsaD_bac"/>
    <property type="match status" value="1"/>
</dbReference>
<dbReference type="InterPro" id="IPR017860">
    <property type="entry name" value="Peptidase_M22_CS"/>
</dbReference>
<keyword evidence="11" id="KW-1185">Reference proteome</keyword>
<dbReference type="PANTHER" id="PTHR11735:SF6">
    <property type="entry name" value="TRNA N6-ADENOSINE THREONYLCARBAMOYLTRANSFERASE, MITOCHONDRIAL"/>
    <property type="match status" value="1"/>
</dbReference>
<evidence type="ECO:0000256" key="1">
    <source>
        <dbReference type="ARBA" id="ARBA00022679"/>
    </source>
</evidence>
<feature type="binding site" evidence="7">
    <location>
        <position position="169"/>
    </location>
    <ligand>
        <name>substrate</name>
    </ligand>
</feature>
<feature type="binding site" evidence="7">
    <location>
        <position position="116"/>
    </location>
    <ligand>
        <name>Fe cation</name>
        <dbReference type="ChEBI" id="CHEBI:24875"/>
    </ligand>
</feature>
<dbReference type="EMBL" id="CP001085">
    <property type="protein sequence ID" value="ADD79494.1"/>
    <property type="molecule type" value="Genomic_DNA"/>
</dbReference>
<dbReference type="eggNOG" id="COG0533">
    <property type="taxonomic scope" value="Bacteria"/>
</dbReference>
<evidence type="ECO:0000256" key="6">
    <source>
        <dbReference type="ARBA" id="ARBA00048117"/>
    </source>
</evidence>
<comment type="subcellular location">
    <subcellularLocation>
        <location evidence="7">Cytoplasm</location>
    </subcellularLocation>
</comment>
<evidence type="ECO:0000313" key="11">
    <source>
        <dbReference type="Proteomes" id="UP000001700"/>
    </source>
</evidence>
<dbReference type="NCBIfam" id="TIGR00329">
    <property type="entry name" value="gcp_kae1"/>
    <property type="match status" value="1"/>
</dbReference>
<organism evidence="9 11">
    <name type="scientific">Riesia pediculicola (strain USDA)</name>
    <dbReference type="NCBI Taxonomy" id="515618"/>
    <lineage>
        <taxon>Bacteria</taxon>
        <taxon>Pseudomonadati</taxon>
        <taxon>Pseudomonadota</taxon>
        <taxon>Gammaproteobacteria</taxon>
        <taxon>Enterobacterales</taxon>
        <taxon>Enterobacteriaceae</taxon>
        <taxon>Candidatus Riesia</taxon>
    </lineage>
</organism>
<dbReference type="GO" id="GO:0061711">
    <property type="term" value="F:tRNA N(6)-L-threonylcarbamoyladenine synthase activity"/>
    <property type="evidence" value="ECO:0007669"/>
    <property type="project" value="UniProtKB-EC"/>
</dbReference>
<comment type="catalytic activity">
    <reaction evidence="6 7">
        <text>L-threonylcarbamoyladenylate + adenosine(37) in tRNA = N(6)-L-threonylcarbamoyladenosine(37) in tRNA + AMP + H(+)</text>
        <dbReference type="Rhea" id="RHEA:37059"/>
        <dbReference type="Rhea" id="RHEA-COMP:10162"/>
        <dbReference type="Rhea" id="RHEA-COMP:10163"/>
        <dbReference type="ChEBI" id="CHEBI:15378"/>
        <dbReference type="ChEBI" id="CHEBI:73682"/>
        <dbReference type="ChEBI" id="CHEBI:74411"/>
        <dbReference type="ChEBI" id="CHEBI:74418"/>
        <dbReference type="ChEBI" id="CHEBI:456215"/>
        <dbReference type="EC" id="2.3.1.234"/>
    </reaction>
</comment>
<evidence type="ECO:0000256" key="4">
    <source>
        <dbReference type="ARBA" id="ARBA00023004"/>
    </source>
</evidence>
<sequence length="343" mass="37766">MMVLGIETSCDDTGVAIYDDELGLLFNKVESQHELHSRYGGVLPELASRAHSIKLPKLIKLAISQKNLLTNNKVDAIAYTAGPGLVGSLLVGSIFGKSLAFSLKIPVIPVHHIEGHIFSVMLCQKEIPDFPFLVLLISGGNTQIISVQSVGKYRLLGRSRDDSVGEVFDKVARHLGLKYPGGYLISSIANKGNPGKFRFPRPMIHSDDLDLSFSGLKTSVLNVIQERKLDFQTICDIAYEFEKSVVDTLIEKCRAALNREKVDNLVVVGGVGSNFSIRSKIKSFFGNVGKKVFFPKYEFCTDNGAMIAYAGTLRLKYQISSSPTFLKKVIDPKLSISKYSEEI</sequence>
<name>D4G904_RIEPU</name>
<comment type="caution">
    <text evidence="7">Lacks conserved residue(s) required for the propagation of feature annotation.</text>
</comment>
<dbReference type="GO" id="GO:0002949">
    <property type="term" value="P:tRNA threonylcarbamoyladenosine modification"/>
    <property type="evidence" value="ECO:0007669"/>
    <property type="project" value="UniProtKB-UniRule"/>
</dbReference>
<gene>
    <name evidence="7" type="primary">tsaD</name>
    <name evidence="9" type="ordered locus">RIEPE_0581</name>
    <name evidence="10" type="ordered locus">RIEPE_0593</name>
</gene>
<feature type="binding site" evidence="7">
    <location>
        <begin position="136"/>
        <end position="140"/>
    </location>
    <ligand>
        <name>substrate</name>
    </ligand>
</feature>
<dbReference type="STRING" id="515618.RIEPE_0581"/>
<keyword evidence="4 7" id="KW-0408">Iron</keyword>
<dbReference type="Gene3D" id="3.30.420.40">
    <property type="match status" value="2"/>
</dbReference>
<dbReference type="KEGG" id="rip:RIEPE_0581"/>
<dbReference type="Proteomes" id="UP000001700">
    <property type="component" value="Chromosome"/>
</dbReference>
<dbReference type="InterPro" id="IPR017861">
    <property type="entry name" value="KAE1/TsaD"/>
</dbReference>
<evidence type="ECO:0000256" key="3">
    <source>
        <dbReference type="ARBA" id="ARBA00022723"/>
    </source>
</evidence>
<reference evidence="9 11" key="1">
    <citation type="submission" date="2008-05" db="EMBL/GenBank/DDBJ databases">
        <title>Genome sequence of Riesia pediculicola USDA.</title>
        <authorList>
            <person name="Kirkness E.F."/>
        </authorList>
    </citation>
    <scope>NUCLEOTIDE SEQUENCE [LARGE SCALE GENOMIC DNA]</scope>
    <source>
        <strain evidence="9 11">USDA</strain>
    </source>
</reference>
<keyword evidence="3 7" id="KW-0479">Metal-binding</keyword>
<dbReference type="PRINTS" id="PR00789">
    <property type="entry name" value="OSIALOPTASE"/>
</dbReference>
<evidence type="ECO:0000313" key="9">
    <source>
        <dbReference type="EMBL" id="ADD79494.1"/>
    </source>
</evidence>
<feature type="domain" description="Gcp-like" evidence="8">
    <location>
        <begin position="24"/>
        <end position="309"/>
    </location>
</feature>
<keyword evidence="1 7" id="KW-0808">Transferase</keyword>
<comment type="function">
    <text evidence="7">Required for the formation of a threonylcarbamoyl group on adenosine at position 37 (t(6)A37) in tRNAs that read codons beginning with adenine. Is involved in the transfer of the threonylcarbamoyl moiety of threonylcarbamoyl-AMP (TC-AMP) to the N6 group of A37, together with TsaE and TsaB. TsaD likely plays a direct catalytic role in this reaction.</text>
</comment>